<keyword evidence="8 13" id="KW-0812">Transmembrane</keyword>
<feature type="transmembrane region" description="Helical" evidence="13">
    <location>
        <begin position="369"/>
        <end position="390"/>
    </location>
</feature>
<keyword evidence="6" id="KW-0050">Antiport</keyword>
<evidence type="ECO:0000256" key="8">
    <source>
        <dbReference type="ARBA" id="ARBA00022692"/>
    </source>
</evidence>
<dbReference type="CDD" id="cd13138">
    <property type="entry name" value="MATE_yoeA_like"/>
    <property type="match status" value="1"/>
</dbReference>
<keyword evidence="5" id="KW-0813">Transport</keyword>
<dbReference type="NCBIfam" id="TIGR00797">
    <property type="entry name" value="matE"/>
    <property type="match status" value="1"/>
</dbReference>
<dbReference type="GO" id="GO:0005886">
    <property type="term" value="C:plasma membrane"/>
    <property type="evidence" value="ECO:0007669"/>
    <property type="project" value="UniProtKB-SubCell"/>
</dbReference>
<dbReference type="Proteomes" id="UP000199820">
    <property type="component" value="Unassembled WGS sequence"/>
</dbReference>
<dbReference type="AlphaFoldDB" id="A0A1I0DAP9"/>
<keyword evidence="9 13" id="KW-1133">Transmembrane helix</keyword>
<evidence type="ECO:0000256" key="4">
    <source>
        <dbReference type="ARBA" id="ARBA00020268"/>
    </source>
</evidence>
<dbReference type="RefSeq" id="WP_074649065.1">
    <property type="nucleotide sequence ID" value="NZ_FOIL01000011.1"/>
</dbReference>
<comment type="subcellular location">
    <subcellularLocation>
        <location evidence="2">Cell membrane</location>
        <topology evidence="2">Multi-pass membrane protein</topology>
    </subcellularLocation>
</comment>
<evidence type="ECO:0000256" key="13">
    <source>
        <dbReference type="SAM" id="Phobius"/>
    </source>
</evidence>
<feature type="transmembrane region" description="Helical" evidence="13">
    <location>
        <begin position="429"/>
        <end position="448"/>
    </location>
</feature>
<evidence type="ECO:0000256" key="5">
    <source>
        <dbReference type="ARBA" id="ARBA00022448"/>
    </source>
</evidence>
<dbReference type="PANTHER" id="PTHR43298">
    <property type="entry name" value="MULTIDRUG RESISTANCE PROTEIN NORM-RELATED"/>
    <property type="match status" value="1"/>
</dbReference>
<proteinExistence type="inferred from homology"/>
<feature type="transmembrane region" description="Helical" evidence="13">
    <location>
        <begin position="111"/>
        <end position="132"/>
    </location>
</feature>
<sequence>MAFTASGKRKSLSGNRTSNLTEGSLWKGILFFGIPLIASNLLQILFNMSDIAVVGRFAGPTALGSVGSTSTLVVMITTFIIGIGSGINVVTAHALGKQDDDEVRRTIQTSFLLCIVIGLLTLCAGELLQGLILKLLQTKEELLDGSMLYLRIYFLGAPALAVYNFGSAVYSAAGNTRRPLMLLTASGILNILLNLYFVIALNMDVAGVALASIIAQYCSAGLIVFSLIREKTEIRLTRSGMSYDKRIASRILPISLAAGLSNAIFQIANLFVQYGVNTFDAVVVAGNAAAQNADALDYDVMAAFYTAGSSFIGQNFGAGKMDRVKKSYIISTAYAFAVGTAIGLLLYAFGEPFLHLFTKDDAVAEAGIYRLSVMALSYGFSAFMDNSIAACRGLGKSAVPTVIVLLGSCAFRIVWIFTVFAYFHTITSLYLLYIFSWTVTGVAEMLYFRHAYRMAARSFSRERN</sequence>
<evidence type="ECO:0000256" key="1">
    <source>
        <dbReference type="ARBA" id="ARBA00003408"/>
    </source>
</evidence>
<organism evidence="14 15">
    <name type="scientific">[Clostridium] aminophilum</name>
    <dbReference type="NCBI Taxonomy" id="1526"/>
    <lineage>
        <taxon>Bacteria</taxon>
        <taxon>Bacillati</taxon>
        <taxon>Bacillota</taxon>
        <taxon>Clostridia</taxon>
        <taxon>Lachnospirales</taxon>
        <taxon>Lachnospiraceae</taxon>
    </lineage>
</organism>
<feature type="transmembrane region" description="Helical" evidence="13">
    <location>
        <begin position="205"/>
        <end position="228"/>
    </location>
</feature>
<dbReference type="GO" id="GO:0042910">
    <property type="term" value="F:xenobiotic transmembrane transporter activity"/>
    <property type="evidence" value="ECO:0007669"/>
    <property type="project" value="InterPro"/>
</dbReference>
<feature type="transmembrane region" description="Helical" evidence="13">
    <location>
        <begin position="66"/>
        <end position="90"/>
    </location>
</feature>
<dbReference type="InterPro" id="IPR048279">
    <property type="entry name" value="MdtK-like"/>
</dbReference>
<dbReference type="GO" id="GO:0015297">
    <property type="term" value="F:antiporter activity"/>
    <property type="evidence" value="ECO:0007669"/>
    <property type="project" value="UniProtKB-KW"/>
</dbReference>
<feature type="transmembrane region" description="Helical" evidence="13">
    <location>
        <begin position="328"/>
        <end position="349"/>
    </location>
</feature>
<feature type="transmembrane region" description="Helical" evidence="13">
    <location>
        <begin position="402"/>
        <end position="423"/>
    </location>
</feature>
<dbReference type="Pfam" id="PF01554">
    <property type="entry name" value="MatE"/>
    <property type="match status" value="2"/>
</dbReference>
<feature type="transmembrane region" description="Helical" evidence="13">
    <location>
        <begin position="180"/>
        <end position="199"/>
    </location>
</feature>
<feature type="transmembrane region" description="Helical" evidence="13">
    <location>
        <begin position="152"/>
        <end position="173"/>
    </location>
</feature>
<gene>
    <name evidence="14" type="ORF">SAMN04487771_101128</name>
</gene>
<dbReference type="PIRSF" id="PIRSF006603">
    <property type="entry name" value="DinF"/>
    <property type="match status" value="1"/>
</dbReference>
<keyword evidence="11 13" id="KW-0472">Membrane</keyword>
<evidence type="ECO:0000256" key="11">
    <source>
        <dbReference type="ARBA" id="ARBA00023136"/>
    </source>
</evidence>
<keyword evidence="15" id="KW-1185">Reference proteome</keyword>
<evidence type="ECO:0000256" key="12">
    <source>
        <dbReference type="ARBA" id="ARBA00031636"/>
    </source>
</evidence>
<comment type="similarity">
    <text evidence="3">Belongs to the multi antimicrobial extrusion (MATE) (TC 2.A.66.1) family.</text>
</comment>
<protein>
    <recommendedName>
        <fullName evidence="4">Probable multidrug resistance protein NorM</fullName>
    </recommendedName>
    <alternativeName>
        <fullName evidence="12">Multidrug-efflux transporter</fullName>
    </alternativeName>
</protein>
<dbReference type="EMBL" id="FOIL01000011">
    <property type="protein sequence ID" value="SET29357.1"/>
    <property type="molecule type" value="Genomic_DNA"/>
</dbReference>
<dbReference type="InterPro" id="IPR050222">
    <property type="entry name" value="MATE_MdtK"/>
</dbReference>
<evidence type="ECO:0000256" key="2">
    <source>
        <dbReference type="ARBA" id="ARBA00004651"/>
    </source>
</evidence>
<reference evidence="14 15" key="1">
    <citation type="submission" date="2016-10" db="EMBL/GenBank/DDBJ databases">
        <authorList>
            <person name="de Groot N.N."/>
        </authorList>
    </citation>
    <scope>NUCLEOTIDE SEQUENCE [LARGE SCALE GENOMIC DNA]</scope>
    <source>
        <strain evidence="14 15">KH1P1</strain>
    </source>
</reference>
<dbReference type="OrthoDB" id="9776324at2"/>
<evidence type="ECO:0000313" key="14">
    <source>
        <dbReference type="EMBL" id="SET29357.1"/>
    </source>
</evidence>
<feature type="transmembrane region" description="Helical" evidence="13">
    <location>
        <begin position="25"/>
        <end position="46"/>
    </location>
</feature>
<evidence type="ECO:0000256" key="3">
    <source>
        <dbReference type="ARBA" id="ARBA00010199"/>
    </source>
</evidence>
<dbReference type="eggNOG" id="COG0534">
    <property type="taxonomic scope" value="Bacteria"/>
</dbReference>
<accession>A0A1I0DAP9</accession>
<comment type="function">
    <text evidence="1">Multidrug efflux pump.</text>
</comment>
<dbReference type="GO" id="GO:0006811">
    <property type="term" value="P:monoatomic ion transport"/>
    <property type="evidence" value="ECO:0007669"/>
    <property type="project" value="UniProtKB-KW"/>
</dbReference>
<dbReference type="STRING" id="1526.SAMN02910262_02630"/>
<evidence type="ECO:0000256" key="7">
    <source>
        <dbReference type="ARBA" id="ARBA00022475"/>
    </source>
</evidence>
<dbReference type="InterPro" id="IPR002528">
    <property type="entry name" value="MATE_fam"/>
</dbReference>
<evidence type="ECO:0000256" key="9">
    <source>
        <dbReference type="ARBA" id="ARBA00022989"/>
    </source>
</evidence>
<keyword evidence="10" id="KW-0406">Ion transport</keyword>
<name>A0A1I0DAP9_9FIRM</name>
<evidence type="ECO:0000256" key="10">
    <source>
        <dbReference type="ARBA" id="ARBA00023065"/>
    </source>
</evidence>
<evidence type="ECO:0000313" key="15">
    <source>
        <dbReference type="Proteomes" id="UP000199820"/>
    </source>
</evidence>
<evidence type="ECO:0000256" key="6">
    <source>
        <dbReference type="ARBA" id="ARBA00022449"/>
    </source>
</evidence>
<dbReference type="PANTHER" id="PTHR43298:SF2">
    <property type="entry name" value="FMN_FAD EXPORTER YEEO-RELATED"/>
    <property type="match status" value="1"/>
</dbReference>
<keyword evidence="7" id="KW-1003">Cell membrane</keyword>